<dbReference type="Proteomes" id="UP000001299">
    <property type="component" value="Chromosome 2"/>
</dbReference>
<dbReference type="InterPro" id="IPR052018">
    <property type="entry name" value="PHP_domain"/>
</dbReference>
<evidence type="ECO:0000313" key="1">
    <source>
        <dbReference type="EMBL" id="ADL35708.1"/>
    </source>
</evidence>
<dbReference type="InterPro" id="IPR016195">
    <property type="entry name" value="Pol/histidinol_Pase-like"/>
</dbReference>
<reference evidence="1 2" key="1">
    <citation type="journal article" date="2010" name="PLoS ONE">
        <title>The glycobiome of the rumen bacterium Butyrivibrio proteoclasticus B316(T) highlights adaptation to a polysaccharide-rich environment.</title>
        <authorList>
            <person name="Kelly W.J."/>
            <person name="Leahy S.C."/>
            <person name="Altermann E."/>
            <person name="Yeoman C.J."/>
            <person name="Dunne J.C."/>
            <person name="Kong Z."/>
            <person name="Pacheco D.M."/>
            <person name="Li D."/>
            <person name="Noel S.J."/>
            <person name="Moon C.D."/>
            <person name="Cookson A.L."/>
            <person name="Attwood G.T."/>
        </authorList>
    </citation>
    <scope>NUCLEOTIDE SEQUENCE [LARGE SCALE GENOMIC DNA]</scope>
    <source>
        <strain evidence="2">ATCC 51982 / DSM 14932 / B316</strain>
    </source>
</reference>
<dbReference type="GO" id="GO:0035312">
    <property type="term" value="F:5'-3' DNA exonuclease activity"/>
    <property type="evidence" value="ECO:0007669"/>
    <property type="project" value="TreeGrafter"/>
</dbReference>
<sequence>MSKETKFLSIAIGLLQGIYREEGITNKTADSMDADRLYKYVRLVNDKYVDKAAKRTNEVDYPAGNDRNRFHHNGIISPDVPLGNVFVETRTSGVGTPAQVKFFKLLQEEEPATFDRVNGKITMIRDMTGFDGCLSRKLPVGRYVIEVSKGSEYEIITDDIEITEGVFSRKTYDLNRFVNLESEGWISGELHHHCVYSSPVFGGDDDVVETPEQVANSMMASGLSYGALSDHHIILSHSAWKANKRDNFIPIISKEISTSNGHVMAMGVPVDVIYAIPDDRNRTDKYLRNEFVRITDEIKENGGLAQINHPRDLQRSISWNPDFEDMLDIFETMEIWNGSNPMMAGSTNDAAMNLWNRCMQRGLFLPATTGSDTHNICADDYHVLFDEVMDTMDAIRANEQELSREYSDETGVMLEIGEKLLPILEKWAETCLSSGCVRTYINFDVTEPRENTHNPEYIMNRLRLGRSFLTNGPILLTKVNGKIPGHNVRLTEGKKRIDKLTVEIKLLANRPLKTLELSTENGVYKEIELCAEKKDGFYDYSMELEEAIPDGKYLYFIARDDCTNLAITNPVIINR</sequence>
<dbReference type="NCBIfam" id="NF038032">
    <property type="entry name" value="CehA_McbA_metalo"/>
    <property type="match status" value="1"/>
</dbReference>
<dbReference type="eggNOG" id="COG0613">
    <property type="taxonomic scope" value="Bacteria"/>
</dbReference>
<dbReference type="KEGG" id="bpb:bpr_III018"/>
<keyword evidence="2" id="KW-1185">Reference proteome</keyword>
<dbReference type="RefSeq" id="WP_013282360.1">
    <property type="nucleotide sequence ID" value="NC_014388.1"/>
</dbReference>
<protein>
    <submittedName>
        <fullName evidence="1">PHP domain-containing protein</fullName>
    </submittedName>
</protein>
<accession>E0S2S6</accession>
<dbReference type="PANTHER" id="PTHR42924">
    <property type="entry name" value="EXONUCLEASE"/>
    <property type="match status" value="1"/>
</dbReference>
<dbReference type="Gene3D" id="3.20.20.140">
    <property type="entry name" value="Metal-dependent hydrolases"/>
    <property type="match status" value="1"/>
</dbReference>
<dbReference type="HOGENOM" id="CLU_506972_0_0_9"/>
<dbReference type="STRING" id="515622.bpr_III018"/>
<dbReference type="PANTHER" id="PTHR42924:SF3">
    <property type="entry name" value="POLYMERASE_HISTIDINOL PHOSPHATASE N-TERMINAL DOMAIN-CONTAINING PROTEIN"/>
    <property type="match status" value="1"/>
</dbReference>
<dbReference type="SUPFAM" id="SSF89550">
    <property type="entry name" value="PHP domain-like"/>
    <property type="match status" value="1"/>
</dbReference>
<organism evidence="1 2">
    <name type="scientific">Butyrivibrio proteoclasticus (strain ATCC 51982 / DSM 14932 / B316)</name>
    <name type="common">Clostridium proteoclasticum</name>
    <dbReference type="NCBI Taxonomy" id="515622"/>
    <lineage>
        <taxon>Bacteria</taxon>
        <taxon>Bacillati</taxon>
        <taxon>Bacillota</taxon>
        <taxon>Clostridia</taxon>
        <taxon>Lachnospirales</taxon>
        <taxon>Lachnospiraceae</taxon>
        <taxon>Butyrivibrio</taxon>
    </lineage>
</organism>
<gene>
    <name evidence="1" type="ordered locus">bpr_III018</name>
</gene>
<dbReference type="EMBL" id="CP001811">
    <property type="protein sequence ID" value="ADL35708.1"/>
    <property type="molecule type" value="Genomic_DNA"/>
</dbReference>
<dbReference type="GO" id="GO:0004534">
    <property type="term" value="F:5'-3' RNA exonuclease activity"/>
    <property type="evidence" value="ECO:0007669"/>
    <property type="project" value="TreeGrafter"/>
</dbReference>
<proteinExistence type="predicted"/>
<name>E0S2S6_BUTPB</name>
<dbReference type="AlphaFoldDB" id="E0S2S6"/>
<evidence type="ECO:0000313" key="2">
    <source>
        <dbReference type="Proteomes" id="UP000001299"/>
    </source>
</evidence>